<dbReference type="AlphaFoldDB" id="A0A0B6XXS8"/>
<sequence>SAPVKTDSHEDTQKLSEKKGKDRKWNYIPSDFGCGRDYFEKMFGDLQKNSPFSNSRPKSSPSVRQTPASFHNNSVSTSSAIGDLKILEVDQDGKYVQLVNEGSREL</sequence>
<protein>
    <submittedName>
        <fullName evidence="2">Uncharacterized protein</fullName>
    </submittedName>
</protein>
<feature type="compositionally biased region" description="Basic and acidic residues" evidence="1">
    <location>
        <begin position="1"/>
        <end position="25"/>
    </location>
</feature>
<feature type="region of interest" description="Disordered" evidence="1">
    <location>
        <begin position="1"/>
        <end position="26"/>
    </location>
</feature>
<dbReference type="SUPFAM" id="SSF74853">
    <property type="entry name" value="Lamin A/C globular tail domain"/>
    <property type="match status" value="1"/>
</dbReference>
<name>A0A0B6XXS8_9EUPU</name>
<feature type="non-terminal residue" evidence="2">
    <location>
        <position position="106"/>
    </location>
</feature>
<evidence type="ECO:0000256" key="1">
    <source>
        <dbReference type="SAM" id="MobiDB-lite"/>
    </source>
</evidence>
<proteinExistence type="predicted"/>
<dbReference type="GO" id="GO:0005635">
    <property type="term" value="C:nuclear envelope"/>
    <property type="evidence" value="ECO:0007669"/>
    <property type="project" value="TreeGrafter"/>
</dbReference>
<dbReference type="InterPro" id="IPR042840">
    <property type="entry name" value="LMNTD1"/>
</dbReference>
<accession>A0A0B6XXS8</accession>
<feature type="region of interest" description="Disordered" evidence="1">
    <location>
        <begin position="46"/>
        <end position="76"/>
    </location>
</feature>
<feature type="compositionally biased region" description="Polar residues" evidence="1">
    <location>
        <begin position="47"/>
        <end position="76"/>
    </location>
</feature>
<dbReference type="Gene3D" id="2.60.40.1260">
    <property type="entry name" value="Lamin Tail domain"/>
    <property type="match status" value="1"/>
</dbReference>
<gene>
    <name evidence="2" type="primary">ORF3702</name>
</gene>
<reference evidence="2" key="1">
    <citation type="submission" date="2014-12" db="EMBL/GenBank/DDBJ databases">
        <title>Insight into the proteome of Arion vulgaris.</title>
        <authorList>
            <person name="Aradska J."/>
            <person name="Bulat T."/>
            <person name="Smidak R."/>
            <person name="Sarate P."/>
            <person name="Gangsoo J."/>
            <person name="Sialana F."/>
            <person name="Bilban M."/>
            <person name="Lubec G."/>
        </authorList>
    </citation>
    <scope>NUCLEOTIDE SEQUENCE</scope>
    <source>
        <tissue evidence="2">Skin</tissue>
    </source>
</reference>
<dbReference type="InterPro" id="IPR036415">
    <property type="entry name" value="Lamin_tail_dom_sf"/>
</dbReference>
<dbReference type="PANTHER" id="PTHR47012">
    <property type="entry name" value="LAMIN TAIL DOMAIN-CONTAINING PROTEIN 1"/>
    <property type="match status" value="1"/>
</dbReference>
<dbReference type="EMBL" id="HACG01001476">
    <property type="protein sequence ID" value="CEK48341.1"/>
    <property type="molecule type" value="Transcribed_RNA"/>
</dbReference>
<dbReference type="PANTHER" id="PTHR47012:SF3">
    <property type="entry name" value="LAMIN TAIL DOMAIN CONTAINING 1"/>
    <property type="match status" value="1"/>
</dbReference>
<organism evidence="2">
    <name type="scientific">Arion vulgaris</name>
    <dbReference type="NCBI Taxonomy" id="1028688"/>
    <lineage>
        <taxon>Eukaryota</taxon>
        <taxon>Metazoa</taxon>
        <taxon>Spiralia</taxon>
        <taxon>Lophotrochozoa</taxon>
        <taxon>Mollusca</taxon>
        <taxon>Gastropoda</taxon>
        <taxon>Heterobranchia</taxon>
        <taxon>Euthyneura</taxon>
        <taxon>Panpulmonata</taxon>
        <taxon>Eupulmonata</taxon>
        <taxon>Stylommatophora</taxon>
        <taxon>Helicina</taxon>
        <taxon>Arionoidea</taxon>
        <taxon>Arionidae</taxon>
        <taxon>Arion</taxon>
    </lineage>
</organism>
<evidence type="ECO:0000313" key="2">
    <source>
        <dbReference type="EMBL" id="CEK48341.1"/>
    </source>
</evidence>
<dbReference type="GO" id="GO:0005737">
    <property type="term" value="C:cytoplasm"/>
    <property type="evidence" value="ECO:0007669"/>
    <property type="project" value="TreeGrafter"/>
</dbReference>
<feature type="non-terminal residue" evidence="2">
    <location>
        <position position="1"/>
    </location>
</feature>